<evidence type="ECO:0000313" key="2">
    <source>
        <dbReference type="Proteomes" id="UP000178429"/>
    </source>
</evidence>
<name>A0A1F8C1D7_9BACT</name>
<proteinExistence type="predicted"/>
<dbReference type="EMBL" id="MGHL01000007">
    <property type="protein sequence ID" value="OGM69950.1"/>
    <property type="molecule type" value="Genomic_DNA"/>
</dbReference>
<accession>A0A1F8C1D7</accession>
<reference evidence="1 2" key="1">
    <citation type="journal article" date="2016" name="Nat. Commun.">
        <title>Thousands of microbial genomes shed light on interconnected biogeochemical processes in an aquifer system.</title>
        <authorList>
            <person name="Anantharaman K."/>
            <person name="Brown C.T."/>
            <person name="Hug L.A."/>
            <person name="Sharon I."/>
            <person name="Castelle C.J."/>
            <person name="Probst A.J."/>
            <person name="Thomas B.C."/>
            <person name="Singh A."/>
            <person name="Wilkins M.J."/>
            <person name="Karaoz U."/>
            <person name="Brodie E.L."/>
            <person name="Williams K.H."/>
            <person name="Hubbard S.S."/>
            <person name="Banfield J.F."/>
        </authorList>
    </citation>
    <scope>NUCLEOTIDE SEQUENCE [LARGE SCALE GENOMIC DNA]</scope>
</reference>
<dbReference type="Gene3D" id="3.40.1620.10">
    <property type="entry name" value="YefM-like domain"/>
    <property type="match status" value="1"/>
</dbReference>
<comment type="caution">
    <text evidence="1">The sequence shown here is derived from an EMBL/GenBank/DDBJ whole genome shotgun (WGS) entry which is preliminary data.</text>
</comment>
<gene>
    <name evidence="1" type="ORF">A2975_05070</name>
</gene>
<dbReference type="AlphaFoldDB" id="A0A1F8C1D7"/>
<protein>
    <submittedName>
        <fullName evidence="1">Uncharacterized protein</fullName>
    </submittedName>
</protein>
<evidence type="ECO:0000313" key="1">
    <source>
        <dbReference type="EMBL" id="OGM69950.1"/>
    </source>
</evidence>
<dbReference type="STRING" id="1802525.A2975_05070"/>
<organism evidence="1 2">
    <name type="scientific">Candidatus Woesebacteria bacterium RIFCSPLOWO2_01_FULL_44_14</name>
    <dbReference type="NCBI Taxonomy" id="1802525"/>
    <lineage>
        <taxon>Bacteria</taxon>
        <taxon>Candidatus Woeseibacteriota</taxon>
    </lineage>
</organism>
<dbReference type="Proteomes" id="UP000178429">
    <property type="component" value="Unassembled WGS sequence"/>
</dbReference>
<sequence length="97" mass="10942">MPQLQINATQARKNLFELIDLVALKGMEVVISKKGLDDNVVLKSANGSGDLAKRSVEEELELVRSSYGSVKTSGYKKNEMELMKRAFVRNYKKKHNL</sequence>